<evidence type="ECO:0000256" key="4">
    <source>
        <dbReference type="PROSITE-ProRule" id="PRU00176"/>
    </source>
</evidence>
<feature type="region of interest" description="Disordered" evidence="5">
    <location>
        <begin position="733"/>
        <end position="758"/>
    </location>
</feature>
<reference evidence="7" key="1">
    <citation type="submission" date="2020-07" db="EMBL/GenBank/DDBJ databases">
        <authorList>
            <person name="Lin J."/>
        </authorList>
    </citation>
    <scope>NUCLEOTIDE SEQUENCE</scope>
</reference>
<feature type="region of interest" description="Disordered" evidence="5">
    <location>
        <begin position="679"/>
        <end position="698"/>
    </location>
</feature>
<feature type="compositionally biased region" description="Polar residues" evidence="5">
    <location>
        <begin position="294"/>
        <end position="303"/>
    </location>
</feature>
<dbReference type="Pfam" id="PF00076">
    <property type="entry name" value="RRM_1"/>
    <property type="match status" value="1"/>
</dbReference>
<dbReference type="InterPro" id="IPR035979">
    <property type="entry name" value="RBD_domain_sf"/>
</dbReference>
<dbReference type="Gene3D" id="3.30.70.330">
    <property type="match status" value="4"/>
</dbReference>
<dbReference type="EMBL" id="LR862153">
    <property type="protein sequence ID" value="CAD1836103.1"/>
    <property type="molecule type" value="Genomic_DNA"/>
</dbReference>
<evidence type="ECO:0000256" key="5">
    <source>
        <dbReference type="SAM" id="MobiDB-lite"/>
    </source>
</evidence>
<feature type="compositionally biased region" description="Basic and acidic residues" evidence="5">
    <location>
        <begin position="238"/>
        <end position="263"/>
    </location>
</feature>
<dbReference type="SMART" id="SM00360">
    <property type="entry name" value="RRM"/>
    <property type="match status" value="2"/>
</dbReference>
<feature type="compositionally biased region" description="Basic and acidic residues" evidence="5">
    <location>
        <begin position="116"/>
        <end position="177"/>
    </location>
</feature>
<dbReference type="SUPFAM" id="SSF54928">
    <property type="entry name" value="RNA-binding domain, RBD"/>
    <property type="match status" value="2"/>
</dbReference>
<protein>
    <recommendedName>
        <fullName evidence="6">RRM domain-containing protein</fullName>
    </recommendedName>
</protein>
<evidence type="ECO:0000256" key="1">
    <source>
        <dbReference type="ARBA" id="ARBA00022664"/>
    </source>
</evidence>
<dbReference type="GO" id="GO:0006397">
    <property type="term" value="P:mRNA processing"/>
    <property type="evidence" value="ECO:0007669"/>
    <property type="project" value="UniProtKB-KW"/>
</dbReference>
<dbReference type="InterPro" id="IPR012677">
    <property type="entry name" value="Nucleotide-bd_a/b_plait_sf"/>
</dbReference>
<feature type="domain" description="RRM" evidence="6">
    <location>
        <begin position="519"/>
        <end position="595"/>
    </location>
</feature>
<dbReference type="AlphaFoldDB" id="A0A6V7PZD1"/>
<feature type="compositionally biased region" description="Basic and acidic residues" evidence="5">
    <location>
        <begin position="75"/>
        <end position="94"/>
    </location>
</feature>
<organism evidence="7">
    <name type="scientific">Ananas comosus var. bracteatus</name>
    <name type="common">red pineapple</name>
    <dbReference type="NCBI Taxonomy" id="296719"/>
    <lineage>
        <taxon>Eukaryota</taxon>
        <taxon>Viridiplantae</taxon>
        <taxon>Streptophyta</taxon>
        <taxon>Embryophyta</taxon>
        <taxon>Tracheophyta</taxon>
        <taxon>Spermatophyta</taxon>
        <taxon>Magnoliopsida</taxon>
        <taxon>Liliopsida</taxon>
        <taxon>Poales</taxon>
        <taxon>Bromeliaceae</taxon>
        <taxon>Bromelioideae</taxon>
        <taxon>Ananas</taxon>
    </lineage>
</organism>
<keyword evidence="3" id="KW-0508">mRNA splicing</keyword>
<dbReference type="PANTHER" id="PTHR23139">
    <property type="entry name" value="RNA-BINDING PROTEIN"/>
    <property type="match status" value="1"/>
</dbReference>
<feature type="domain" description="RRM" evidence="6">
    <location>
        <begin position="384"/>
        <end position="467"/>
    </location>
</feature>
<name>A0A6V7PZD1_ANACO</name>
<evidence type="ECO:0000256" key="2">
    <source>
        <dbReference type="ARBA" id="ARBA00022884"/>
    </source>
</evidence>
<dbReference type="GO" id="GO:0003723">
    <property type="term" value="F:RNA binding"/>
    <property type="evidence" value="ECO:0007669"/>
    <property type="project" value="UniProtKB-UniRule"/>
</dbReference>
<keyword evidence="1" id="KW-0507">mRNA processing</keyword>
<sequence>MSRTNRSANAAQRSSNEGTSARTRPFSFEEIMLRREKKLRAATNERDIEPKKPSRNGDRDKGNSSNLKPLTGEQRMPKARNEDAKFKMREDSLKGKRKGVPRSEVHFKGESGYTKATRDKESKNGKFMELRNDERESRKKQRRETAESENRRMERDGKSTKEANRKTYDHDDKRYRSQIDMSIPKKHGSGKSRDSDYMERNDQRKEHSKPHYEELRSNKRRSVSLSPRAQHKGSYHVRGNDESAFHSSREKLRRKYSEGDSYRTSKNGEYASGHHRKHESGLGGYSPRKRKTEATITAPSPTARSPKKKAAKWDQLPAEAAQPNFGTVASAFPLAADKPLVTSSSIQVAPATTKPETAPSPVEAMLKKASVDSVQLTQATRPLRRLYIENIPTSTSERTLIDCLNDFLLSSGVNHIQGTKPCLSCIINKEKCQALVEFLTPEDATAALSFDGKSLSGSALKIRRPKDYVETALSFLLTHSVVLALSIWQSTMAQPQSAAPEKSVEEVKAITDIVKDSPHKIFVAGISKALSSQMLMEIVSAFGSLGAFRFEYNEELDGPCAFLEYIDHSATLKACAGLNGMKLGGCILTVVQALPDAPEEGNNKASLFYGIPMHARPLLAESTKVLQLKNVFYGEEFLLLSKTELEETLEDIRIECARFGTVKSVNVVRHSCDSATEAVKKKPNSESGSEGLILNQNKDILKPTSTKEIKDEVDNSEDARYNDKMLVQKLAKKELHEKSSGDEHTNLAESMDTKTEETGLAVSAVSEIPTKEDKEDGNTIAVENSNSNLAAVDETEQRKEDVESISSRRPKFSQCGIDEVDAVNIAEGCSSHELDIFEPGSVLVEFMREEATGMAARCLHGRLYGERVVSVGYVPHDVYLARFPR</sequence>
<dbReference type="PROSITE" id="PS50102">
    <property type="entry name" value="RRM"/>
    <property type="match status" value="2"/>
</dbReference>
<dbReference type="InterPro" id="IPR000504">
    <property type="entry name" value="RRM_dom"/>
</dbReference>
<evidence type="ECO:0000259" key="6">
    <source>
        <dbReference type="PROSITE" id="PS50102"/>
    </source>
</evidence>
<evidence type="ECO:0000313" key="7">
    <source>
        <dbReference type="EMBL" id="CAD1836103.1"/>
    </source>
</evidence>
<feature type="compositionally biased region" description="Basic and acidic residues" evidence="5">
    <location>
        <begin position="43"/>
        <end position="62"/>
    </location>
</feature>
<feature type="compositionally biased region" description="Basic and acidic residues" evidence="5">
    <location>
        <begin position="733"/>
        <end position="757"/>
    </location>
</feature>
<gene>
    <name evidence="7" type="ORF">CB5_LOCUS19314</name>
</gene>
<feature type="compositionally biased region" description="Polar residues" evidence="5">
    <location>
        <begin position="1"/>
        <end position="22"/>
    </location>
</feature>
<accession>A0A6V7PZD1</accession>
<keyword evidence="2 4" id="KW-0694">RNA-binding</keyword>
<dbReference type="GO" id="GO:0008380">
    <property type="term" value="P:RNA splicing"/>
    <property type="evidence" value="ECO:0007669"/>
    <property type="project" value="UniProtKB-KW"/>
</dbReference>
<dbReference type="FunFam" id="3.30.70.330:FF:000879">
    <property type="entry name" value="Splicing factor U2af large subunit A"/>
    <property type="match status" value="1"/>
</dbReference>
<evidence type="ECO:0000256" key="3">
    <source>
        <dbReference type="ARBA" id="ARBA00023187"/>
    </source>
</evidence>
<feature type="compositionally biased region" description="Basic and acidic residues" evidence="5">
    <location>
        <begin position="191"/>
        <end position="217"/>
    </location>
</feature>
<feature type="region of interest" description="Disordered" evidence="5">
    <location>
        <begin position="1"/>
        <end position="308"/>
    </location>
</feature>
<proteinExistence type="predicted"/>